<dbReference type="SUPFAM" id="SSF51215">
    <property type="entry name" value="Regulatory protein AraC"/>
    <property type="match status" value="1"/>
</dbReference>
<dbReference type="PROSITE" id="PS00041">
    <property type="entry name" value="HTH_ARAC_FAMILY_1"/>
    <property type="match status" value="1"/>
</dbReference>
<dbReference type="Pfam" id="PF12852">
    <property type="entry name" value="Cupin_6"/>
    <property type="match status" value="1"/>
</dbReference>
<dbReference type="OrthoDB" id="9783876at2"/>
<dbReference type="EMBL" id="QGKM01000087">
    <property type="protein sequence ID" value="PWQ92481.1"/>
    <property type="molecule type" value="Genomic_DNA"/>
</dbReference>
<evidence type="ECO:0000259" key="5">
    <source>
        <dbReference type="PROSITE" id="PS01124"/>
    </source>
</evidence>
<dbReference type="InterPro" id="IPR032783">
    <property type="entry name" value="AraC_lig"/>
</dbReference>
<evidence type="ECO:0000256" key="2">
    <source>
        <dbReference type="ARBA" id="ARBA00023125"/>
    </source>
</evidence>
<accession>A0A317C2S0</accession>
<dbReference type="AlphaFoldDB" id="A0A317C2S0"/>
<name>A0A317C2S0_9GAMM</name>
<dbReference type="SUPFAM" id="SSF46689">
    <property type="entry name" value="Homeodomain-like"/>
    <property type="match status" value="2"/>
</dbReference>
<proteinExistence type="predicted"/>
<dbReference type="PROSITE" id="PS01124">
    <property type="entry name" value="HTH_ARAC_FAMILY_2"/>
    <property type="match status" value="1"/>
</dbReference>
<reference evidence="6 7" key="1">
    <citation type="submission" date="2018-05" db="EMBL/GenBank/DDBJ databases">
        <title>Leucothrix arctica sp. nov., isolated from Arctic seawater.</title>
        <authorList>
            <person name="Choi A."/>
            <person name="Baek K."/>
        </authorList>
    </citation>
    <scope>NUCLEOTIDE SEQUENCE [LARGE SCALE GENOMIC DNA]</scope>
    <source>
        <strain evidence="6 7">JCM 18388</strain>
    </source>
</reference>
<organism evidence="6 7">
    <name type="scientific">Leucothrix pacifica</name>
    <dbReference type="NCBI Taxonomy" id="1247513"/>
    <lineage>
        <taxon>Bacteria</taxon>
        <taxon>Pseudomonadati</taxon>
        <taxon>Pseudomonadota</taxon>
        <taxon>Gammaproteobacteria</taxon>
        <taxon>Thiotrichales</taxon>
        <taxon>Thiotrichaceae</taxon>
        <taxon>Leucothrix</taxon>
    </lineage>
</organism>
<dbReference type="GO" id="GO:0003700">
    <property type="term" value="F:DNA-binding transcription factor activity"/>
    <property type="evidence" value="ECO:0007669"/>
    <property type="project" value="InterPro"/>
</dbReference>
<dbReference type="SMART" id="SM00342">
    <property type="entry name" value="HTH_ARAC"/>
    <property type="match status" value="1"/>
</dbReference>
<gene>
    <name evidence="6" type="ORF">DKW60_21030</name>
</gene>
<dbReference type="InterPro" id="IPR009057">
    <property type="entry name" value="Homeodomain-like_sf"/>
</dbReference>
<keyword evidence="2" id="KW-0238">DNA-binding</keyword>
<dbReference type="PANTHER" id="PTHR46796">
    <property type="entry name" value="HTH-TYPE TRANSCRIPTIONAL ACTIVATOR RHAS-RELATED"/>
    <property type="match status" value="1"/>
</dbReference>
<dbReference type="Proteomes" id="UP000245539">
    <property type="component" value="Unassembled WGS sequence"/>
</dbReference>
<dbReference type="InterPro" id="IPR018062">
    <property type="entry name" value="HTH_AraC-typ_CS"/>
</dbReference>
<evidence type="ECO:0000256" key="3">
    <source>
        <dbReference type="ARBA" id="ARBA00023159"/>
    </source>
</evidence>
<feature type="domain" description="HTH araC/xylS-type" evidence="5">
    <location>
        <begin position="234"/>
        <end position="332"/>
    </location>
</feature>
<comment type="caution">
    <text evidence="6">The sequence shown here is derived from an EMBL/GenBank/DDBJ whole genome shotgun (WGS) entry which is preliminary data.</text>
</comment>
<dbReference type="Pfam" id="PF12833">
    <property type="entry name" value="HTH_18"/>
    <property type="match status" value="1"/>
</dbReference>
<dbReference type="Gene3D" id="1.10.10.60">
    <property type="entry name" value="Homeodomain-like"/>
    <property type="match status" value="2"/>
</dbReference>
<dbReference type="InterPro" id="IPR037923">
    <property type="entry name" value="HTH-like"/>
</dbReference>
<evidence type="ECO:0000256" key="1">
    <source>
        <dbReference type="ARBA" id="ARBA00023015"/>
    </source>
</evidence>
<keyword evidence="3" id="KW-0010">Activator</keyword>
<evidence type="ECO:0000313" key="6">
    <source>
        <dbReference type="EMBL" id="PWQ92481.1"/>
    </source>
</evidence>
<evidence type="ECO:0000256" key="4">
    <source>
        <dbReference type="ARBA" id="ARBA00023163"/>
    </source>
</evidence>
<protein>
    <recommendedName>
        <fullName evidence="5">HTH araC/xylS-type domain-containing protein</fullName>
    </recommendedName>
</protein>
<dbReference type="InterPro" id="IPR018060">
    <property type="entry name" value="HTH_AraC"/>
</dbReference>
<keyword evidence="4" id="KW-0804">Transcription</keyword>
<dbReference type="InterPro" id="IPR050204">
    <property type="entry name" value="AraC_XylS_family_regulators"/>
</dbReference>
<dbReference type="GO" id="GO:0043565">
    <property type="term" value="F:sequence-specific DNA binding"/>
    <property type="evidence" value="ECO:0007669"/>
    <property type="project" value="InterPro"/>
</dbReference>
<evidence type="ECO:0000313" key="7">
    <source>
        <dbReference type="Proteomes" id="UP000245539"/>
    </source>
</evidence>
<dbReference type="PANTHER" id="PTHR46796:SF7">
    <property type="entry name" value="ARAC FAMILY TRANSCRIPTIONAL REGULATOR"/>
    <property type="match status" value="1"/>
</dbReference>
<sequence length="341" mass="37925">MGHQACLSSVVALLREALIRSCRDFLYVECAEHITFFMCLYGMLKTLYILQIVQMDRLSALLHYFQPSITHVTHGTLAAAQTMAVETASAADLYLINSGNARLLIDSEGEEIQTHSLGTRDVAWLPDGSKHRLIGGEEGVEYMHAVLAFGSVSLNPLLESLPKMIVLTARQDDGCELQPLICLMINESRNPRCGNELVLNHLAEVLLVKLLRFLMQRMVFNHGLIGGLGDPRLARALTAMHDQPGEPWSVQSLAKEAGMSRTAFSTHFHKVLGYPPGEYLTLWRMRLAREWLGTTSQSIAQIADKLGYQNEAAFRRAFRKVVGHAPGWVRKQSTTELATSP</sequence>
<keyword evidence="1" id="KW-0805">Transcription regulation</keyword>
<keyword evidence="7" id="KW-1185">Reference proteome</keyword>